<dbReference type="AlphaFoldDB" id="A0A1T0CPP3"/>
<reference evidence="1 2" key="1">
    <citation type="submission" date="2017-02" db="EMBL/GenBank/DDBJ databases">
        <title>Draft genome sequence of Moraxella porci CCUG 54912T type strain.</title>
        <authorList>
            <person name="Salva-Serra F."/>
            <person name="Engstrom-Jakobsson H."/>
            <person name="Thorell K."/>
            <person name="Jaen-Luchoro D."/>
            <person name="Gonzales-Siles L."/>
            <person name="Karlsson R."/>
            <person name="Yazdan S."/>
            <person name="Boulund F."/>
            <person name="Johnning A."/>
            <person name="Engstrand L."/>
            <person name="Kristiansson E."/>
            <person name="Moore E."/>
        </authorList>
    </citation>
    <scope>NUCLEOTIDE SEQUENCE [LARGE SCALE GENOMIC DNA]</scope>
    <source>
        <strain evidence="1 2">CCUG 54912</strain>
    </source>
</reference>
<keyword evidence="2" id="KW-1185">Reference proteome</keyword>
<comment type="caution">
    <text evidence="1">The sequence shown here is derived from an EMBL/GenBank/DDBJ whole genome shotgun (WGS) entry which is preliminary data.</text>
</comment>
<protein>
    <submittedName>
        <fullName evidence="1">Uncharacterized protein</fullName>
    </submittedName>
</protein>
<dbReference type="STRING" id="573983.B0681_07275"/>
<organism evidence="1 2">
    <name type="scientific">Moraxella porci DSM 25326</name>
    <dbReference type="NCBI Taxonomy" id="573983"/>
    <lineage>
        <taxon>Bacteria</taxon>
        <taxon>Pseudomonadati</taxon>
        <taxon>Pseudomonadota</taxon>
        <taxon>Gammaproteobacteria</taxon>
        <taxon>Moraxellales</taxon>
        <taxon>Moraxellaceae</taxon>
        <taxon>Moraxella</taxon>
    </lineage>
</organism>
<dbReference type="Proteomes" id="UP000190683">
    <property type="component" value="Unassembled WGS sequence"/>
</dbReference>
<proteinExistence type="predicted"/>
<gene>
    <name evidence="1" type="ORF">B0681_07275</name>
</gene>
<accession>A0A1T0CPP3</accession>
<dbReference type="EMBL" id="MUYV01000010">
    <property type="protein sequence ID" value="OOS24312.1"/>
    <property type="molecule type" value="Genomic_DNA"/>
</dbReference>
<evidence type="ECO:0000313" key="2">
    <source>
        <dbReference type="Proteomes" id="UP000190683"/>
    </source>
</evidence>
<name>A0A1T0CPP3_9GAMM</name>
<evidence type="ECO:0000313" key="1">
    <source>
        <dbReference type="EMBL" id="OOS24312.1"/>
    </source>
</evidence>
<sequence length="67" mass="7609">MVMKPLSSFKKFKCEKCGKIYVEEVFGSMTSPLFDLFSRTINGIKTKGLCDDCRGYKISNVKNIAVY</sequence>